<keyword evidence="2" id="KW-0547">Nucleotide-binding</keyword>
<reference evidence="5 6" key="1">
    <citation type="journal article" date="2024" name="Environ. Microbiol.">
        <title>Novel evolutionary insights on the interactions of the Holosporales (Alphaproteobacteria) with eukaryotic hosts from comparative genomics.</title>
        <authorList>
            <person name="Giovannini M."/>
            <person name="Petroni G."/>
            <person name="Castelli M."/>
        </authorList>
    </citation>
    <scope>NUCLEOTIDE SEQUENCE [LARGE SCALE GENOMIC DNA]</scope>
    <source>
        <strain evidence="5 6">US_Bl 15I1</strain>
    </source>
</reference>
<dbReference type="PANTHER" id="PTHR43023:SF3">
    <property type="entry name" value="PROTEIN TRIGALACTOSYLDIACYLGLYCEROL 3, CHLOROPLASTIC"/>
    <property type="match status" value="1"/>
</dbReference>
<dbReference type="Gene3D" id="3.40.50.300">
    <property type="entry name" value="P-loop containing nucleotide triphosphate hydrolases"/>
    <property type="match status" value="1"/>
</dbReference>
<evidence type="ECO:0000313" key="6">
    <source>
        <dbReference type="Proteomes" id="UP001330434"/>
    </source>
</evidence>
<evidence type="ECO:0000313" key="5">
    <source>
        <dbReference type="EMBL" id="WVX65959.1"/>
    </source>
</evidence>
<evidence type="ECO:0000256" key="2">
    <source>
        <dbReference type="ARBA" id="ARBA00022741"/>
    </source>
</evidence>
<organism evidence="5 6">
    <name type="scientific">Candidatus Bealeia paramacronuclearis</name>
    <dbReference type="NCBI Taxonomy" id="1921001"/>
    <lineage>
        <taxon>Bacteria</taxon>
        <taxon>Pseudomonadati</taxon>
        <taxon>Pseudomonadota</taxon>
        <taxon>Alphaproteobacteria</taxon>
        <taxon>Holosporales</taxon>
        <taxon>Holosporaceae</taxon>
        <taxon>Candidatus Bealeia</taxon>
    </lineage>
</organism>
<dbReference type="PROSITE" id="PS00211">
    <property type="entry name" value="ABC_TRANSPORTER_1"/>
    <property type="match status" value="1"/>
</dbReference>
<dbReference type="Pfam" id="PF00005">
    <property type="entry name" value="ABC_tran"/>
    <property type="match status" value="1"/>
</dbReference>
<gene>
    <name evidence="5" type="ORF">Bealeia1_00126</name>
</gene>
<name>A0ABZ2C092_9PROT</name>
<dbReference type="SUPFAM" id="SSF52540">
    <property type="entry name" value="P-loop containing nucleoside triphosphate hydrolases"/>
    <property type="match status" value="1"/>
</dbReference>
<evidence type="ECO:0000256" key="1">
    <source>
        <dbReference type="ARBA" id="ARBA00022448"/>
    </source>
</evidence>
<dbReference type="InterPro" id="IPR017871">
    <property type="entry name" value="ABC_transporter-like_CS"/>
</dbReference>
<keyword evidence="6" id="KW-1185">Reference proteome</keyword>
<dbReference type="SMART" id="SM00382">
    <property type="entry name" value="AAA"/>
    <property type="match status" value="1"/>
</dbReference>
<dbReference type="PROSITE" id="PS50893">
    <property type="entry name" value="ABC_TRANSPORTER_2"/>
    <property type="match status" value="1"/>
</dbReference>
<feature type="domain" description="ABC transporter" evidence="4">
    <location>
        <begin position="9"/>
        <end position="246"/>
    </location>
</feature>
<dbReference type="PANTHER" id="PTHR43023">
    <property type="entry name" value="PROTEIN TRIGALACTOSYLDIACYLGLYCEROL 3, CHLOROPLASTIC"/>
    <property type="match status" value="1"/>
</dbReference>
<accession>A0ABZ2C092</accession>
<sequence length="258" mass="28521">MNPPYNPIIKIENLETKFGRTVIHHHLHMEIFPQEIFGIVGGSGAGKSVLLRTILGLNPIAQGKIEVLGKSIESMEKITQDRLQLSWGVLFQSGALFSSLTVGENIQVPILELLKTPPQIAENMAMIKLKMVGLQESDFYKYPRELSGGMIKRASLARALAADPKILFLDEPTAGLDPIAAASFDQLILTLRKTLGLTIVMVTHDLDSLRILCDRIGVILHKKMVIGTLHELMHNQDPWIQSYFHGERGQIAMAGVKG</sequence>
<keyword evidence="1" id="KW-0813">Transport</keyword>
<proteinExistence type="predicted"/>
<evidence type="ECO:0000256" key="3">
    <source>
        <dbReference type="ARBA" id="ARBA00022840"/>
    </source>
</evidence>
<dbReference type="InterPro" id="IPR003439">
    <property type="entry name" value="ABC_transporter-like_ATP-bd"/>
</dbReference>
<keyword evidence="3 5" id="KW-0067">ATP-binding</keyword>
<dbReference type="GO" id="GO:0005524">
    <property type="term" value="F:ATP binding"/>
    <property type="evidence" value="ECO:0007669"/>
    <property type="project" value="UniProtKB-KW"/>
</dbReference>
<dbReference type="RefSeq" id="WP_331256527.1">
    <property type="nucleotide sequence ID" value="NZ_CP133270.1"/>
</dbReference>
<dbReference type="EMBL" id="CP133270">
    <property type="protein sequence ID" value="WVX65959.1"/>
    <property type="molecule type" value="Genomic_DNA"/>
</dbReference>
<dbReference type="InterPro" id="IPR027417">
    <property type="entry name" value="P-loop_NTPase"/>
</dbReference>
<dbReference type="InterPro" id="IPR003593">
    <property type="entry name" value="AAA+_ATPase"/>
</dbReference>
<dbReference type="Proteomes" id="UP001330434">
    <property type="component" value="Chromosome"/>
</dbReference>
<protein>
    <submittedName>
        <fullName evidence="5">ABC transporter ATP-binding protein</fullName>
    </submittedName>
</protein>
<evidence type="ECO:0000259" key="4">
    <source>
        <dbReference type="PROSITE" id="PS50893"/>
    </source>
</evidence>